<sequence>MFFIKFMGFSAIGSAFVAWWFMLEGLWTGRIEFTTKGSIGESWYSRIDSPNAFWIVIGLHFLFGVLFLSIAYFILRNDQPRASLD</sequence>
<keyword evidence="1" id="KW-1133">Transmembrane helix</keyword>
<keyword evidence="1" id="KW-0472">Membrane</keyword>
<evidence type="ECO:0000313" key="2">
    <source>
        <dbReference type="EMBL" id="MCA1857040.1"/>
    </source>
</evidence>
<organism evidence="2 3">
    <name type="scientific">Massilia hydrophila</name>
    <dbReference type="NCBI Taxonomy" id="3044279"/>
    <lineage>
        <taxon>Bacteria</taxon>
        <taxon>Pseudomonadati</taxon>
        <taxon>Pseudomonadota</taxon>
        <taxon>Betaproteobacteria</taxon>
        <taxon>Burkholderiales</taxon>
        <taxon>Oxalobacteraceae</taxon>
        <taxon>Telluria group</taxon>
        <taxon>Massilia</taxon>
    </lineage>
</organism>
<accession>A0ABS7YBG7</accession>
<gene>
    <name evidence="2" type="ORF">LE190_14050</name>
</gene>
<protein>
    <submittedName>
        <fullName evidence="2">Uncharacterized protein</fullName>
    </submittedName>
</protein>
<keyword evidence="1" id="KW-0812">Transmembrane</keyword>
<name>A0ABS7YBG7_9BURK</name>
<dbReference type="EMBL" id="JAHYBX010000005">
    <property type="protein sequence ID" value="MCA1857040.1"/>
    <property type="molecule type" value="Genomic_DNA"/>
</dbReference>
<proteinExistence type="predicted"/>
<reference evidence="2 3" key="1">
    <citation type="submission" date="2021-07" db="EMBL/GenBank/DDBJ databases">
        <title>Characterization of Violacein-producing bacteria and related species.</title>
        <authorList>
            <person name="Wilson H.S."/>
            <person name="De Leon M.E."/>
        </authorList>
    </citation>
    <scope>NUCLEOTIDE SEQUENCE [LARGE SCALE GENOMIC DNA]</scope>
    <source>
        <strain evidence="2 3">HSC-2F05</strain>
    </source>
</reference>
<comment type="caution">
    <text evidence="2">The sequence shown here is derived from an EMBL/GenBank/DDBJ whole genome shotgun (WGS) entry which is preliminary data.</text>
</comment>
<dbReference type="RefSeq" id="WP_225239286.1">
    <property type="nucleotide sequence ID" value="NZ_JAHYBX010000005.1"/>
</dbReference>
<keyword evidence="3" id="KW-1185">Reference proteome</keyword>
<feature type="transmembrane region" description="Helical" evidence="1">
    <location>
        <begin position="52"/>
        <end position="75"/>
    </location>
</feature>
<evidence type="ECO:0000256" key="1">
    <source>
        <dbReference type="SAM" id="Phobius"/>
    </source>
</evidence>
<evidence type="ECO:0000313" key="3">
    <source>
        <dbReference type="Proteomes" id="UP001198602"/>
    </source>
</evidence>
<dbReference type="Proteomes" id="UP001198602">
    <property type="component" value="Unassembled WGS sequence"/>
</dbReference>